<dbReference type="SUPFAM" id="SSF47616">
    <property type="entry name" value="GST C-terminal domain-like"/>
    <property type="match status" value="1"/>
</dbReference>
<evidence type="ECO:0000256" key="1">
    <source>
        <dbReference type="ARBA" id="ARBA00007409"/>
    </source>
</evidence>
<dbReference type="InterPro" id="IPR004045">
    <property type="entry name" value="Glutathione_S-Trfase_N"/>
</dbReference>
<dbReference type="OrthoDB" id="249703at2759"/>
<dbReference type="PROSITE" id="PS50404">
    <property type="entry name" value="GST_NTER"/>
    <property type="match status" value="1"/>
</dbReference>
<dbReference type="SFLD" id="SFLDS00019">
    <property type="entry name" value="Glutathione_Transferase_(cytos"/>
    <property type="match status" value="1"/>
</dbReference>
<dbReference type="SUPFAM" id="SSF52833">
    <property type="entry name" value="Thioredoxin-like"/>
    <property type="match status" value="1"/>
</dbReference>
<evidence type="ECO:0000259" key="6">
    <source>
        <dbReference type="PROSITE" id="PS50040"/>
    </source>
</evidence>
<dbReference type="InterPro" id="IPR050802">
    <property type="entry name" value="EF-GSTs"/>
</dbReference>
<dbReference type="PROSITE" id="PS50040">
    <property type="entry name" value="EF1G_C"/>
    <property type="match status" value="1"/>
</dbReference>
<evidence type="ECO:0000256" key="4">
    <source>
        <dbReference type="PROSITE-ProRule" id="PRU00519"/>
    </source>
</evidence>
<keyword evidence="2 4" id="KW-0251">Elongation factor</keyword>
<evidence type="ECO:0000313" key="9">
    <source>
        <dbReference type="EMBL" id="EWC45095.1"/>
    </source>
</evidence>
<dbReference type="CDD" id="cd03044">
    <property type="entry name" value="GST_N_EF1Bgamma"/>
    <property type="match status" value="1"/>
</dbReference>
<dbReference type="SFLD" id="SFLDG00358">
    <property type="entry name" value="Main_(cytGST)"/>
    <property type="match status" value="1"/>
</dbReference>
<dbReference type="Gene3D" id="1.20.1050.10">
    <property type="match status" value="1"/>
</dbReference>
<dbReference type="SUPFAM" id="SSF89942">
    <property type="entry name" value="eEF1-gamma domain"/>
    <property type="match status" value="1"/>
</dbReference>
<dbReference type="InterPro" id="IPR036282">
    <property type="entry name" value="Glutathione-S-Trfase_C_sf"/>
</dbReference>
<keyword evidence="10" id="KW-1185">Reference proteome</keyword>
<evidence type="ECO:0000256" key="2">
    <source>
        <dbReference type="ARBA" id="ARBA00022768"/>
    </source>
</evidence>
<dbReference type="InterPro" id="IPR036249">
    <property type="entry name" value="Thioredoxin-like_sf"/>
</dbReference>
<protein>
    <recommendedName>
        <fullName evidence="11">Elongation factor 1-gamma 1</fullName>
    </recommendedName>
</protein>
<dbReference type="InterPro" id="IPR010987">
    <property type="entry name" value="Glutathione-S-Trfase_C-like"/>
</dbReference>
<dbReference type="Pfam" id="PF02798">
    <property type="entry name" value="GST_N"/>
    <property type="match status" value="1"/>
</dbReference>
<dbReference type="PROSITE" id="PS50405">
    <property type="entry name" value="GST_CTER"/>
    <property type="match status" value="1"/>
</dbReference>
<dbReference type="FunFam" id="3.30.70.1010:FF:000001">
    <property type="entry name" value="Elongation factor 1-gamma 1"/>
    <property type="match status" value="1"/>
</dbReference>
<dbReference type="FunFam" id="3.40.30.10:FF:000142">
    <property type="entry name" value="Elongation factor 1 gamma"/>
    <property type="match status" value="1"/>
</dbReference>
<feature type="compositionally biased region" description="Low complexity" evidence="5">
    <location>
        <begin position="217"/>
        <end position="234"/>
    </location>
</feature>
<feature type="domain" description="EF-1-gamma C-terminal" evidence="6">
    <location>
        <begin position="249"/>
        <end position="410"/>
    </location>
</feature>
<dbReference type="GO" id="GO:0005634">
    <property type="term" value="C:nucleus"/>
    <property type="evidence" value="ECO:0007669"/>
    <property type="project" value="TreeGrafter"/>
</dbReference>
<dbReference type="Proteomes" id="UP000024837">
    <property type="component" value="Unassembled WGS sequence"/>
</dbReference>
<dbReference type="PANTHER" id="PTHR43986:SF1">
    <property type="entry name" value="ELONGATION FACTOR 1-GAMMA"/>
    <property type="match status" value="1"/>
</dbReference>
<dbReference type="FunFam" id="1.20.1050.10:FF:000006">
    <property type="entry name" value="Elongation factor 1 gamma"/>
    <property type="match status" value="1"/>
</dbReference>
<keyword evidence="3 4" id="KW-0648">Protein biosynthesis</keyword>
<feature type="region of interest" description="Disordered" evidence="5">
    <location>
        <begin position="217"/>
        <end position="250"/>
    </location>
</feature>
<evidence type="ECO:0000313" key="10">
    <source>
        <dbReference type="Proteomes" id="UP000024837"/>
    </source>
</evidence>
<accession>W7I7Y6</accession>
<feature type="domain" description="GST C-terminal" evidence="8">
    <location>
        <begin position="88"/>
        <end position="229"/>
    </location>
</feature>
<dbReference type="HOGENOM" id="CLU_011226_3_0_1"/>
<dbReference type="CDD" id="cd03181">
    <property type="entry name" value="GST_C_EF1Bgamma_like"/>
    <property type="match status" value="1"/>
</dbReference>
<sequence length="410" mass="46813">MSFGKLYTGSENSRSIGIRSIIKDSGLDVELVEVELHDKFPPELKSQSPLKKIPWFEQTDKDFRLSESLAIAVYLTAQNPNTTLLGKDKQEYAQILKWMSFGTAEVLDSLFGWFGPLIGSSPYNKKNVETSRDLHLQQLAVVESHLLTSTYLVGERISAADFYFAGIVSKGFKYVYDATFRKEHPNFSRWWATIANHASYEGKFAFIDEAVKYTPPAKAPKQAQAPKPAAQPKAAEPEEEEEEKPAAKPKHPLEALGRAELVLDDWKRQYSNNDTRAVALPWFWEHYNPSEWSLWKVDYKYNDELTVLFMSANLIGGFFNRLEASRKYIFGSASVYGESNDSVIQGAFFIRGQEWEPAFDVAPDFESYNFTKLDHTSEEDKEFIANMWTWDKPITVNGKEYPHADGKVFK</sequence>
<comment type="similarity">
    <text evidence="1">Belongs to the GST superfamily.</text>
</comment>
<dbReference type="EMBL" id="KI966431">
    <property type="protein sequence ID" value="EWC45095.1"/>
    <property type="molecule type" value="Genomic_DNA"/>
</dbReference>
<dbReference type="InterPro" id="IPR004046">
    <property type="entry name" value="GST_C"/>
</dbReference>
<evidence type="ECO:0000256" key="3">
    <source>
        <dbReference type="ARBA" id="ARBA00022917"/>
    </source>
</evidence>
<gene>
    <name evidence="9" type="ORF">DRE_06234</name>
</gene>
<evidence type="ECO:0000256" key="5">
    <source>
        <dbReference type="SAM" id="MobiDB-lite"/>
    </source>
</evidence>
<reference evidence="9 10" key="1">
    <citation type="submission" date="2013-05" db="EMBL/GenBank/DDBJ databases">
        <title>Drechslerella stenobrocha genome reveals carnivorous origination and mechanical trapping mechanism of predatory fungi.</title>
        <authorList>
            <person name="Liu X."/>
            <person name="Zhang W."/>
            <person name="Liu K."/>
        </authorList>
    </citation>
    <scope>NUCLEOTIDE SEQUENCE [LARGE SCALE GENOMIC DNA]</scope>
    <source>
        <strain evidence="9 10">248</strain>
    </source>
</reference>
<dbReference type="Gene3D" id="3.40.30.10">
    <property type="entry name" value="Glutaredoxin"/>
    <property type="match status" value="1"/>
</dbReference>
<evidence type="ECO:0000259" key="8">
    <source>
        <dbReference type="PROSITE" id="PS50405"/>
    </source>
</evidence>
<dbReference type="Pfam" id="PF00647">
    <property type="entry name" value="EF1G"/>
    <property type="match status" value="1"/>
</dbReference>
<name>W7I7Y6_9PEZI</name>
<dbReference type="Gene3D" id="3.30.70.1010">
    <property type="entry name" value="Translation elongation factor EF1B, gamma chain, conserved domain"/>
    <property type="match status" value="1"/>
</dbReference>
<dbReference type="AlphaFoldDB" id="W7I7Y6"/>
<dbReference type="Pfam" id="PF00043">
    <property type="entry name" value="GST_C"/>
    <property type="match status" value="1"/>
</dbReference>
<feature type="domain" description="GST N-terminal" evidence="7">
    <location>
        <begin position="2"/>
        <end position="83"/>
    </location>
</feature>
<dbReference type="SMART" id="SM01183">
    <property type="entry name" value="EF1G"/>
    <property type="match status" value="1"/>
</dbReference>
<organism evidence="9 10">
    <name type="scientific">Drechslerella stenobrocha 248</name>
    <dbReference type="NCBI Taxonomy" id="1043628"/>
    <lineage>
        <taxon>Eukaryota</taxon>
        <taxon>Fungi</taxon>
        <taxon>Dikarya</taxon>
        <taxon>Ascomycota</taxon>
        <taxon>Pezizomycotina</taxon>
        <taxon>Orbiliomycetes</taxon>
        <taxon>Orbiliales</taxon>
        <taxon>Orbiliaceae</taxon>
        <taxon>Drechslerella</taxon>
    </lineage>
</organism>
<evidence type="ECO:0000259" key="7">
    <source>
        <dbReference type="PROSITE" id="PS50404"/>
    </source>
</evidence>
<dbReference type="InterPro" id="IPR001662">
    <property type="entry name" value="EF1B_G_C"/>
</dbReference>
<proteinExistence type="inferred from homology"/>
<dbReference type="InterPro" id="IPR036433">
    <property type="entry name" value="EF1B_G_C_sf"/>
</dbReference>
<dbReference type="PANTHER" id="PTHR43986">
    <property type="entry name" value="ELONGATION FACTOR 1-GAMMA"/>
    <property type="match status" value="1"/>
</dbReference>
<dbReference type="GO" id="GO:0005737">
    <property type="term" value="C:cytoplasm"/>
    <property type="evidence" value="ECO:0007669"/>
    <property type="project" value="TreeGrafter"/>
</dbReference>
<dbReference type="InterPro" id="IPR040079">
    <property type="entry name" value="Glutathione_S-Trfase"/>
</dbReference>
<evidence type="ECO:0008006" key="11">
    <source>
        <dbReference type="Google" id="ProtNLM"/>
    </source>
</evidence>
<dbReference type="GO" id="GO:0003746">
    <property type="term" value="F:translation elongation factor activity"/>
    <property type="evidence" value="ECO:0007669"/>
    <property type="project" value="UniProtKB-UniRule"/>
</dbReference>